<dbReference type="InterPro" id="IPR037125">
    <property type="entry name" value="YajI-like_sf"/>
</dbReference>
<name>A0A1Z5HPE3_9FIRM</name>
<organism evidence="2 3">
    <name type="scientific">Calderihabitans maritimus</name>
    <dbReference type="NCBI Taxonomy" id="1246530"/>
    <lineage>
        <taxon>Bacteria</taxon>
        <taxon>Bacillati</taxon>
        <taxon>Bacillota</taxon>
        <taxon>Clostridia</taxon>
        <taxon>Neomoorellales</taxon>
        <taxon>Calderihabitantaceae</taxon>
        <taxon>Calderihabitans</taxon>
    </lineage>
</organism>
<dbReference type="OrthoDB" id="9924171at2"/>
<comment type="caution">
    <text evidence="2">The sequence shown here is derived from an EMBL/GenBank/DDBJ whole genome shotgun (WGS) entry which is preliminary data.</text>
</comment>
<sequence length="161" mass="18312">MQTKINDIRQINDRLSQAEQDILDLKFNQKYRHRIAIIGTTPGGYVRLDSETGTFLVSVLDVVPYLDGFKVFLSIGNPSYATYNGFTLKGYWAKTLFSSFEKMDEGLTAFDSKPNSFEKKFVDELKPGSWNKVTLVVTPAKAEEFKYLILTIETDSISLFN</sequence>
<keyword evidence="2" id="KW-0449">Lipoprotein</keyword>
<dbReference type="RefSeq" id="WP_088552772.1">
    <property type="nucleotide sequence ID" value="NZ_BDGJ01000010.1"/>
</dbReference>
<dbReference type="AlphaFoldDB" id="A0A1Z5HPE3"/>
<reference evidence="3" key="1">
    <citation type="journal article" date="2017" name="Appl. Environ. Microbiol.">
        <title>Genomic analysis of Calderihabitans maritimus KKC1, a thermophilic hydrogenogenic carboxydotrophic bacterium isolated from marine sediment.</title>
        <authorList>
            <person name="Omae K."/>
            <person name="Yoneda Y."/>
            <person name="Fukuyama Y."/>
            <person name="Yoshida T."/>
            <person name="Sako Y."/>
        </authorList>
    </citation>
    <scope>NUCLEOTIDE SEQUENCE [LARGE SCALE GENOMIC DNA]</scope>
    <source>
        <strain evidence="3">KKC1</strain>
    </source>
</reference>
<gene>
    <name evidence="2" type="ORF">KKC1_03530</name>
</gene>
<protein>
    <submittedName>
        <fullName evidence="2">Lipoprotein</fullName>
    </submittedName>
</protein>
<evidence type="ECO:0000256" key="1">
    <source>
        <dbReference type="SAM" id="Coils"/>
    </source>
</evidence>
<dbReference type="Proteomes" id="UP000197032">
    <property type="component" value="Unassembled WGS sequence"/>
</dbReference>
<evidence type="ECO:0000313" key="2">
    <source>
        <dbReference type="EMBL" id="GAW91191.1"/>
    </source>
</evidence>
<keyword evidence="3" id="KW-1185">Reference proteome</keyword>
<accession>A0A1Z5HPE3</accession>
<dbReference type="Gene3D" id="2.60.40.1620">
    <property type="entry name" value="Lipoprotein YajI-like"/>
    <property type="match status" value="1"/>
</dbReference>
<evidence type="ECO:0000313" key="3">
    <source>
        <dbReference type="Proteomes" id="UP000197032"/>
    </source>
</evidence>
<keyword evidence="1" id="KW-0175">Coiled coil</keyword>
<proteinExistence type="predicted"/>
<dbReference type="EMBL" id="BDGJ01000010">
    <property type="protein sequence ID" value="GAW91191.1"/>
    <property type="molecule type" value="Genomic_DNA"/>
</dbReference>
<feature type="coiled-coil region" evidence="1">
    <location>
        <begin position="1"/>
        <end position="28"/>
    </location>
</feature>